<dbReference type="Proteomes" id="UP000319342">
    <property type="component" value="Chromosome"/>
</dbReference>
<dbReference type="InterPro" id="IPR036291">
    <property type="entry name" value="NAD(P)-bd_dom_sf"/>
</dbReference>
<dbReference type="SUPFAM" id="SSF51735">
    <property type="entry name" value="NAD(P)-binding Rossmann-fold domains"/>
    <property type="match status" value="1"/>
</dbReference>
<dbReference type="Gene3D" id="3.40.50.720">
    <property type="entry name" value="NAD(P)-binding Rossmann-like Domain"/>
    <property type="match status" value="1"/>
</dbReference>
<accession>A0A518CVC4</accession>
<evidence type="ECO:0000313" key="2">
    <source>
        <dbReference type="Proteomes" id="UP000319342"/>
    </source>
</evidence>
<reference evidence="1 2" key="1">
    <citation type="submission" date="2019-02" db="EMBL/GenBank/DDBJ databases">
        <title>Deep-cultivation of Planctomycetes and their phenomic and genomic characterization uncovers novel biology.</title>
        <authorList>
            <person name="Wiegand S."/>
            <person name="Jogler M."/>
            <person name="Boedeker C."/>
            <person name="Pinto D."/>
            <person name="Vollmers J."/>
            <person name="Rivas-Marin E."/>
            <person name="Kohn T."/>
            <person name="Peeters S.H."/>
            <person name="Heuer A."/>
            <person name="Rast P."/>
            <person name="Oberbeckmann S."/>
            <person name="Bunk B."/>
            <person name="Jeske O."/>
            <person name="Meyerdierks A."/>
            <person name="Storesund J.E."/>
            <person name="Kallscheuer N."/>
            <person name="Luecker S."/>
            <person name="Lage O.M."/>
            <person name="Pohl T."/>
            <person name="Merkel B.J."/>
            <person name="Hornburger P."/>
            <person name="Mueller R.-W."/>
            <person name="Bruemmer F."/>
            <person name="Labrenz M."/>
            <person name="Spormann A.M."/>
            <person name="Op den Camp H."/>
            <person name="Overmann J."/>
            <person name="Amann R."/>
            <person name="Jetten M.S.M."/>
            <person name="Mascher T."/>
            <person name="Medema M.H."/>
            <person name="Devos D.P."/>
            <person name="Kaster A.-K."/>
            <person name="Ovreas L."/>
            <person name="Rohde M."/>
            <person name="Galperin M.Y."/>
            <person name="Jogler C."/>
        </authorList>
    </citation>
    <scope>NUCLEOTIDE SEQUENCE [LARGE SCALE GENOMIC DNA]</scope>
    <source>
        <strain evidence="1 2">Pla163</strain>
    </source>
</reference>
<dbReference type="PANTHER" id="PTHR43162">
    <property type="match status" value="1"/>
</dbReference>
<sequence length="298" mass="31418">MNTAMPTETSTHDARTAQPLTLVLAATGKTGRRVADRLEARGLPVRRASRSAQVPFDWDDATTWEPALAGVERVYVVYTPDLAVPAAPAAIQAFTDLAVRLGVRRLVLLSGRGEEEAQRCERIVLDTAAAGGVDATVVRASWFAQNFSEGPFAELVLSGTVALPAGDVREPFVDIDDVADVAVAALTEDGHAGEVYEVTGPELLTFGDAIARIASASGRPVEYVQIPIDAFTAGLADAGLPPAMIGLLEYLFTAVLDGHNAYVTDGVQRALGRAPRSFDQYASDAVADGVWALATQEA</sequence>
<evidence type="ECO:0000313" key="1">
    <source>
        <dbReference type="EMBL" id="QDU83154.1"/>
    </source>
</evidence>
<dbReference type="RefSeq" id="WP_419186183.1">
    <property type="nucleotide sequence ID" value="NZ_CP036290.1"/>
</dbReference>
<gene>
    <name evidence="1" type="primary">azoB</name>
    <name evidence="1" type="ORF">Pla163_02510</name>
</gene>
<dbReference type="Gene3D" id="3.90.25.10">
    <property type="entry name" value="UDP-galactose 4-epimerase, domain 1"/>
    <property type="match status" value="1"/>
</dbReference>
<dbReference type="GO" id="GO:0016491">
    <property type="term" value="F:oxidoreductase activity"/>
    <property type="evidence" value="ECO:0007669"/>
    <property type="project" value="UniProtKB-KW"/>
</dbReference>
<dbReference type="EMBL" id="CP036290">
    <property type="protein sequence ID" value="QDU83154.1"/>
    <property type="molecule type" value="Genomic_DNA"/>
</dbReference>
<name>A0A518CVC4_9BACT</name>
<dbReference type="AlphaFoldDB" id="A0A518CVC4"/>
<keyword evidence="2" id="KW-1185">Reference proteome</keyword>
<keyword evidence="1" id="KW-0560">Oxidoreductase</keyword>
<dbReference type="InterPro" id="IPR051604">
    <property type="entry name" value="Ergot_Alk_Oxidoreductase"/>
</dbReference>
<proteinExistence type="predicted"/>
<organism evidence="1 2">
    <name type="scientific">Rohdeia mirabilis</name>
    <dbReference type="NCBI Taxonomy" id="2528008"/>
    <lineage>
        <taxon>Bacteria</taxon>
        <taxon>Pseudomonadati</taxon>
        <taxon>Planctomycetota</taxon>
        <taxon>Planctomycetia</taxon>
        <taxon>Planctomycetia incertae sedis</taxon>
        <taxon>Rohdeia</taxon>
    </lineage>
</organism>
<protein>
    <submittedName>
        <fullName evidence="1">NAD(P)H azoreductase</fullName>
        <ecNumber evidence="1">1.7.-.-</ecNumber>
    </submittedName>
</protein>
<dbReference type="PANTHER" id="PTHR43162:SF1">
    <property type="entry name" value="PRESTALK A DIFFERENTIATION PROTEIN A"/>
    <property type="match status" value="1"/>
</dbReference>
<dbReference type="EC" id="1.7.-.-" evidence="1"/>